<dbReference type="PANTHER" id="PTHR13179">
    <property type="entry name" value="DEP DOMAIN CONTAINING PROTEIN 5"/>
    <property type="match status" value="1"/>
</dbReference>
<organism evidence="3 4">
    <name type="scientific">Choanephora cucurbitarum</name>
    <dbReference type="NCBI Taxonomy" id="101091"/>
    <lineage>
        <taxon>Eukaryota</taxon>
        <taxon>Fungi</taxon>
        <taxon>Fungi incertae sedis</taxon>
        <taxon>Mucoromycota</taxon>
        <taxon>Mucoromycotina</taxon>
        <taxon>Mucoromycetes</taxon>
        <taxon>Mucorales</taxon>
        <taxon>Mucorineae</taxon>
        <taxon>Choanephoraceae</taxon>
        <taxon>Choanephoroideae</taxon>
        <taxon>Choanephora</taxon>
    </lineage>
</organism>
<protein>
    <recommendedName>
        <fullName evidence="2">DEPDC5 C-terminal domain-containing protein</fullName>
    </recommendedName>
</protein>
<dbReference type="GO" id="GO:0010508">
    <property type="term" value="P:positive regulation of autophagy"/>
    <property type="evidence" value="ECO:0007669"/>
    <property type="project" value="TreeGrafter"/>
</dbReference>
<dbReference type="InterPro" id="IPR027244">
    <property type="entry name" value="IML1"/>
</dbReference>
<dbReference type="Proteomes" id="UP000093000">
    <property type="component" value="Unassembled WGS sequence"/>
</dbReference>
<dbReference type="OrthoDB" id="39497at2759"/>
<keyword evidence="4" id="KW-1185">Reference proteome</keyword>
<evidence type="ECO:0000256" key="1">
    <source>
        <dbReference type="SAM" id="MobiDB-lite"/>
    </source>
</evidence>
<proteinExistence type="predicted"/>
<dbReference type="InParanoid" id="A0A1C7NQU6"/>
<reference evidence="3 4" key="1">
    <citation type="submission" date="2016-03" db="EMBL/GenBank/DDBJ databases">
        <title>Choanephora cucurbitarum.</title>
        <authorList>
            <person name="Min B."/>
            <person name="Park H."/>
            <person name="Park J.-H."/>
            <person name="Shin H.-D."/>
            <person name="Choi I.-G."/>
        </authorList>
    </citation>
    <scope>NUCLEOTIDE SEQUENCE [LARGE SCALE GENOMIC DNA]</scope>
    <source>
        <strain evidence="3 4">KUS-F28377</strain>
    </source>
</reference>
<feature type="domain" description="DEPDC5 C-terminal" evidence="2">
    <location>
        <begin position="76"/>
        <end position="256"/>
    </location>
</feature>
<dbReference type="AlphaFoldDB" id="A0A1C7NQU6"/>
<dbReference type="PANTHER" id="PTHR13179:SF8">
    <property type="entry name" value="GATOR COMPLEX PROTEIN DEPDC5"/>
    <property type="match status" value="1"/>
</dbReference>
<evidence type="ECO:0000313" key="4">
    <source>
        <dbReference type="Proteomes" id="UP000093000"/>
    </source>
</evidence>
<sequence>MQSLVFHEVVKFATNYFYTIHEEFAIERKKISGVPKANNRKHLGSSEQSNVKESNDHALRQIPSTQSNTSLKRIEFEMSRSMIIDVDPYKKSDRRETAILHYDTIHNPNNCYHIQLNWLGCTAQLIQELVQNWSRQAERCGLKLVEGSVDQAFEDSENNNPFQCPVPIPMAVPPPSVDELIAKSKIEVPAQFYEIALVRHLQFVLDVEADFNFERAKSEGVDLEYSNIKEVYKYDQYIHQSGVAFVQIRPEKQGFYWVNNRLYTNHSPILIANRRQPSTQMCHPDILRNTFQEHCSDPNWLNEFWEKTRTHFLQGLDPNSLDAWVFENCGAVVEHENPISNMDDNNLDEKGTTNTSTLIDIPVNPNTSSADITLNSHPSSITVTVSAPSPDFSNNPFEKMVPIARSPSVHSTSFNAPLNRSFSLSESVQDAPSNI</sequence>
<dbReference type="GO" id="GO:1990130">
    <property type="term" value="C:GATOR1 complex"/>
    <property type="evidence" value="ECO:0007669"/>
    <property type="project" value="TreeGrafter"/>
</dbReference>
<dbReference type="STRING" id="101091.A0A1C7NQU6"/>
<dbReference type="EMBL" id="LUGH01000014">
    <property type="protein sequence ID" value="OBZ91330.1"/>
    <property type="molecule type" value="Genomic_DNA"/>
</dbReference>
<comment type="caution">
    <text evidence="3">The sequence shown here is derived from an EMBL/GenBank/DDBJ whole genome shotgun (WGS) entry which is preliminary data.</text>
</comment>
<feature type="region of interest" description="Disordered" evidence="1">
    <location>
        <begin position="37"/>
        <end position="64"/>
    </location>
</feature>
<accession>A0A1C7NQU6</accession>
<dbReference type="Pfam" id="PF19418">
    <property type="entry name" value="DEPDC5_CTD"/>
    <property type="match status" value="1"/>
</dbReference>
<gene>
    <name evidence="3" type="ORF">A0J61_00592</name>
</gene>
<dbReference type="GO" id="GO:0005096">
    <property type="term" value="F:GTPase activator activity"/>
    <property type="evidence" value="ECO:0007669"/>
    <property type="project" value="InterPro"/>
</dbReference>
<dbReference type="GO" id="GO:1904262">
    <property type="term" value="P:negative regulation of TORC1 signaling"/>
    <property type="evidence" value="ECO:0007669"/>
    <property type="project" value="TreeGrafter"/>
</dbReference>
<name>A0A1C7NQU6_9FUNG</name>
<evidence type="ECO:0000313" key="3">
    <source>
        <dbReference type="EMBL" id="OBZ91330.1"/>
    </source>
</evidence>
<dbReference type="InterPro" id="IPR045838">
    <property type="entry name" value="DEPDC5_CTD"/>
</dbReference>
<evidence type="ECO:0000259" key="2">
    <source>
        <dbReference type="Pfam" id="PF19418"/>
    </source>
</evidence>